<evidence type="ECO:0000313" key="2">
    <source>
        <dbReference type="EMBL" id="PLW25051.1"/>
    </source>
</evidence>
<dbReference type="Proteomes" id="UP000235392">
    <property type="component" value="Unassembled WGS sequence"/>
</dbReference>
<evidence type="ECO:0008006" key="4">
    <source>
        <dbReference type="Google" id="ProtNLM"/>
    </source>
</evidence>
<organism evidence="2 3">
    <name type="scientific">Puccinia coronata f. sp. avenae</name>
    <dbReference type="NCBI Taxonomy" id="200324"/>
    <lineage>
        <taxon>Eukaryota</taxon>
        <taxon>Fungi</taxon>
        <taxon>Dikarya</taxon>
        <taxon>Basidiomycota</taxon>
        <taxon>Pucciniomycotina</taxon>
        <taxon>Pucciniomycetes</taxon>
        <taxon>Pucciniales</taxon>
        <taxon>Pucciniaceae</taxon>
        <taxon>Puccinia</taxon>
    </lineage>
</organism>
<name>A0A2N5THT4_9BASI</name>
<evidence type="ECO:0000313" key="3">
    <source>
        <dbReference type="Proteomes" id="UP000235392"/>
    </source>
</evidence>
<dbReference type="EMBL" id="PGCI01000574">
    <property type="protein sequence ID" value="PLW25051.1"/>
    <property type="molecule type" value="Genomic_DNA"/>
</dbReference>
<dbReference type="AlphaFoldDB" id="A0A2N5THT4"/>
<feature type="compositionally biased region" description="Polar residues" evidence="1">
    <location>
        <begin position="66"/>
        <end position="80"/>
    </location>
</feature>
<accession>A0A2N5THT4</accession>
<gene>
    <name evidence="2" type="ORF">PCASD_22536</name>
</gene>
<protein>
    <recommendedName>
        <fullName evidence="4">PAS domain-containing protein</fullName>
    </recommendedName>
</protein>
<sequence>MVSSEGSSYLAIGPAAMPTTGMTPGAIESSKQHDQSSMSPFSLLNASTSTSGQQALHPLASASAGYHTNPSSLSVGTPNESSSSSASSHKNYHQIPTAGLPTSWSFDGRLCNSSINVIGTPHPLVDGETQAISTPQTTARVGGNEAAGAQGAKRLDPFALPPPATDVVALSFEKRGGGGKTTNNRESNLKKVISLTQPAPPSDLSLVKADSVSSFSHVRHPQSAGLIKPSPGPKDLTKSIKLARTKTILAKVSLENAVILYFSPGWTTVTGLDPQSVIGTPLGEPIDGNYELFNEAHQRLMDDVGNTVELQFTIKISLATGDQEGDSNRSITTRDHFLPMMVDRITGEGVHSMWVIRLISLKAVAVPTGTAMESKGSHHTRSHGDLIAQFPAAASLSTELLLCRIYIINELRSAVERSGNPNELSYGNLPLQTLSSLPSLVLSPLNPGRASVSSSPHHNSWPANVAGILDEIRELLNTSLGISAPSSSEETTEQ</sequence>
<reference evidence="2 3" key="1">
    <citation type="submission" date="2017-11" db="EMBL/GenBank/DDBJ databases">
        <title>De novo assembly and phasing of dikaryotic genomes from two isolates of Puccinia coronata f. sp. avenae, the causal agent of oat crown rust.</title>
        <authorList>
            <person name="Miller M.E."/>
            <person name="Zhang Y."/>
            <person name="Omidvar V."/>
            <person name="Sperschneider J."/>
            <person name="Schwessinger B."/>
            <person name="Raley C."/>
            <person name="Palmer J.M."/>
            <person name="Garnica D."/>
            <person name="Upadhyaya N."/>
            <person name="Rathjen J."/>
            <person name="Taylor J.M."/>
            <person name="Park R.F."/>
            <person name="Dodds P.N."/>
            <person name="Hirsch C.D."/>
            <person name="Kianian S.F."/>
            <person name="Figueroa M."/>
        </authorList>
    </citation>
    <scope>NUCLEOTIDE SEQUENCE [LARGE SCALE GENOMIC DNA]</scope>
    <source>
        <strain evidence="2">12SD80</strain>
    </source>
</reference>
<evidence type="ECO:0000256" key="1">
    <source>
        <dbReference type="SAM" id="MobiDB-lite"/>
    </source>
</evidence>
<feature type="region of interest" description="Disordered" evidence="1">
    <location>
        <begin position="1"/>
        <end position="94"/>
    </location>
</feature>
<proteinExistence type="predicted"/>
<feature type="compositionally biased region" description="Polar residues" evidence="1">
    <location>
        <begin position="35"/>
        <end position="54"/>
    </location>
</feature>
<comment type="caution">
    <text evidence="2">The sequence shown here is derived from an EMBL/GenBank/DDBJ whole genome shotgun (WGS) entry which is preliminary data.</text>
</comment>